<evidence type="ECO:0000313" key="3">
    <source>
        <dbReference type="Proteomes" id="UP000237684"/>
    </source>
</evidence>
<dbReference type="InterPro" id="IPR029058">
    <property type="entry name" value="AB_hydrolase_fold"/>
</dbReference>
<evidence type="ECO:0000313" key="2">
    <source>
        <dbReference type="EMBL" id="PQV63476.1"/>
    </source>
</evidence>
<sequence length="284" mass="31366">MKENIFQIQKRTSSCDIARDMKLSLLSGAILLATCAVSGVPAHARIITKTVDYKQGETVLQGYLAYDDLFKGKRPGILVAHQWKGLGEYEKRRARMLAQMGYVAFALDIYGKDVRPKDAKEAGAQAGKYRADRPLLRERARAAVIELRKEPLVDENKLAIIGYCFGGGTALELARSGADLRGFVSFHGNLDTPDASLAKNIKGKILVLHGAIDPNVKPESIVAFHDEMEAARVDYQFIAYSGAVHSFTEREAGNDISKGSAYNEKADRRSWQAMKDFFTEIFGS</sequence>
<reference evidence="2 3" key="1">
    <citation type="journal article" date="2018" name="Syst. Appl. Microbiol.">
        <title>Abditibacterium utsteinense sp. nov., the first cultivated member of candidate phylum FBP, isolated from ice-free Antarctic soil samples.</title>
        <authorList>
            <person name="Tahon G."/>
            <person name="Tytgat B."/>
            <person name="Lebbe L."/>
            <person name="Carlier A."/>
            <person name="Willems A."/>
        </authorList>
    </citation>
    <scope>NUCLEOTIDE SEQUENCE [LARGE SCALE GENOMIC DNA]</scope>
    <source>
        <strain evidence="2 3">LMG 29911</strain>
    </source>
</reference>
<dbReference type="PANTHER" id="PTHR22946:SF0">
    <property type="entry name" value="DIENELACTONE HYDROLASE DOMAIN-CONTAINING PROTEIN"/>
    <property type="match status" value="1"/>
</dbReference>
<dbReference type="EMBL" id="NIGF01000011">
    <property type="protein sequence ID" value="PQV63476.1"/>
    <property type="molecule type" value="Genomic_DNA"/>
</dbReference>
<dbReference type="AlphaFoldDB" id="A0A2S8SRS4"/>
<protein>
    <submittedName>
        <fullName evidence="2">Dienelactone hydrolase</fullName>
    </submittedName>
</protein>
<feature type="domain" description="Dienelactone hydrolase" evidence="1">
    <location>
        <begin position="61"/>
        <end position="281"/>
    </location>
</feature>
<organism evidence="2 3">
    <name type="scientific">Abditibacterium utsteinense</name>
    <dbReference type="NCBI Taxonomy" id="1960156"/>
    <lineage>
        <taxon>Bacteria</taxon>
        <taxon>Pseudomonadati</taxon>
        <taxon>Abditibacteriota</taxon>
        <taxon>Abditibacteriia</taxon>
        <taxon>Abditibacteriales</taxon>
        <taxon>Abditibacteriaceae</taxon>
        <taxon>Abditibacterium</taxon>
    </lineage>
</organism>
<name>A0A2S8SRS4_9BACT</name>
<dbReference type="InterPro" id="IPR050261">
    <property type="entry name" value="FrsA_esterase"/>
</dbReference>
<dbReference type="PANTHER" id="PTHR22946">
    <property type="entry name" value="DIENELACTONE HYDROLASE DOMAIN-CONTAINING PROTEIN-RELATED"/>
    <property type="match status" value="1"/>
</dbReference>
<dbReference type="InterPro" id="IPR002925">
    <property type="entry name" value="Dienelactn_hydro"/>
</dbReference>
<dbReference type="GO" id="GO:0016787">
    <property type="term" value="F:hydrolase activity"/>
    <property type="evidence" value="ECO:0007669"/>
    <property type="project" value="UniProtKB-KW"/>
</dbReference>
<gene>
    <name evidence="2" type="ORF">B1R32_11137</name>
</gene>
<comment type="caution">
    <text evidence="2">The sequence shown here is derived from an EMBL/GenBank/DDBJ whole genome shotgun (WGS) entry which is preliminary data.</text>
</comment>
<accession>A0A2S8SRS4</accession>
<dbReference type="Proteomes" id="UP000237684">
    <property type="component" value="Unassembled WGS sequence"/>
</dbReference>
<dbReference type="Gene3D" id="3.40.50.1820">
    <property type="entry name" value="alpha/beta hydrolase"/>
    <property type="match status" value="1"/>
</dbReference>
<evidence type="ECO:0000259" key="1">
    <source>
        <dbReference type="Pfam" id="PF01738"/>
    </source>
</evidence>
<keyword evidence="3" id="KW-1185">Reference proteome</keyword>
<dbReference type="Pfam" id="PF01738">
    <property type="entry name" value="DLH"/>
    <property type="match status" value="1"/>
</dbReference>
<dbReference type="InParanoid" id="A0A2S8SRS4"/>
<keyword evidence="2" id="KW-0378">Hydrolase</keyword>
<proteinExistence type="predicted"/>
<dbReference type="SUPFAM" id="SSF53474">
    <property type="entry name" value="alpha/beta-Hydrolases"/>
    <property type="match status" value="1"/>
</dbReference>